<keyword evidence="11 18" id="KW-0812">Transmembrane</keyword>
<gene>
    <name evidence="20" type="ORF">HK17_06020</name>
</gene>
<dbReference type="EC" id="2.7.7.41" evidence="6 18"/>
<feature type="transmembrane region" description="Helical" evidence="19">
    <location>
        <begin position="65"/>
        <end position="82"/>
    </location>
</feature>
<dbReference type="RefSeq" id="WP_086658581.1">
    <property type="nucleotide sequence ID" value="NZ_JBJJWX010000004.1"/>
</dbReference>
<evidence type="ECO:0000256" key="12">
    <source>
        <dbReference type="ARBA" id="ARBA00022695"/>
    </source>
</evidence>
<protein>
    <recommendedName>
        <fullName evidence="7 18">Phosphatidate cytidylyltransferase</fullName>
        <ecNumber evidence="6 18">2.7.7.41</ecNumber>
    </recommendedName>
</protein>
<dbReference type="Pfam" id="PF01148">
    <property type="entry name" value="CTP_transf_1"/>
    <property type="match status" value="1"/>
</dbReference>
<comment type="subcellular location">
    <subcellularLocation>
        <location evidence="2">Cell membrane</location>
        <topology evidence="2">Multi-pass membrane protein</topology>
    </subcellularLocation>
</comment>
<feature type="transmembrane region" description="Helical" evidence="19">
    <location>
        <begin position="39"/>
        <end position="59"/>
    </location>
</feature>
<feature type="transmembrane region" description="Helical" evidence="19">
    <location>
        <begin position="89"/>
        <end position="110"/>
    </location>
</feature>
<evidence type="ECO:0000256" key="5">
    <source>
        <dbReference type="ARBA" id="ARBA00010185"/>
    </source>
</evidence>
<dbReference type="EMBL" id="JOPA01000002">
    <property type="protein sequence ID" value="OUI96803.1"/>
    <property type="molecule type" value="Genomic_DNA"/>
</dbReference>
<dbReference type="GO" id="GO:0005886">
    <property type="term" value="C:plasma membrane"/>
    <property type="evidence" value="ECO:0007669"/>
    <property type="project" value="UniProtKB-SubCell"/>
</dbReference>
<reference evidence="21" key="1">
    <citation type="submission" date="2014-06" db="EMBL/GenBank/DDBJ databases">
        <authorList>
            <person name="Winans N.J."/>
            <person name="Newell P.D."/>
            <person name="Douglas A.E."/>
        </authorList>
    </citation>
    <scope>NUCLEOTIDE SEQUENCE [LARGE SCALE GENOMIC DNA]</scope>
</reference>
<evidence type="ECO:0000256" key="17">
    <source>
        <dbReference type="ARBA" id="ARBA00023264"/>
    </source>
</evidence>
<comment type="pathway">
    <text evidence="4">Lipid metabolism.</text>
</comment>
<evidence type="ECO:0000256" key="6">
    <source>
        <dbReference type="ARBA" id="ARBA00012487"/>
    </source>
</evidence>
<evidence type="ECO:0000256" key="16">
    <source>
        <dbReference type="ARBA" id="ARBA00023209"/>
    </source>
</evidence>
<evidence type="ECO:0000313" key="21">
    <source>
        <dbReference type="Proteomes" id="UP000194641"/>
    </source>
</evidence>
<keyword evidence="9" id="KW-0444">Lipid biosynthesis</keyword>
<feature type="transmembrane region" description="Helical" evidence="19">
    <location>
        <begin position="12"/>
        <end position="32"/>
    </location>
</feature>
<evidence type="ECO:0000256" key="8">
    <source>
        <dbReference type="ARBA" id="ARBA00022475"/>
    </source>
</evidence>
<organism evidence="20 21">
    <name type="scientific">Acetobacter indonesiensis</name>
    <dbReference type="NCBI Taxonomy" id="104101"/>
    <lineage>
        <taxon>Bacteria</taxon>
        <taxon>Pseudomonadati</taxon>
        <taxon>Pseudomonadota</taxon>
        <taxon>Alphaproteobacteria</taxon>
        <taxon>Acetobacterales</taxon>
        <taxon>Acetobacteraceae</taxon>
        <taxon>Acetobacter</taxon>
    </lineage>
</organism>
<keyword evidence="10 18" id="KW-0808">Transferase</keyword>
<dbReference type="PANTHER" id="PTHR46382">
    <property type="entry name" value="PHOSPHATIDATE CYTIDYLYLTRANSFERASE"/>
    <property type="match status" value="1"/>
</dbReference>
<dbReference type="AlphaFoldDB" id="A0A252AYL5"/>
<accession>A0A252AYL5</accession>
<evidence type="ECO:0000256" key="7">
    <source>
        <dbReference type="ARBA" id="ARBA00019373"/>
    </source>
</evidence>
<evidence type="ECO:0000256" key="2">
    <source>
        <dbReference type="ARBA" id="ARBA00004651"/>
    </source>
</evidence>
<evidence type="ECO:0000256" key="19">
    <source>
        <dbReference type="SAM" id="Phobius"/>
    </source>
</evidence>
<evidence type="ECO:0000256" key="15">
    <source>
        <dbReference type="ARBA" id="ARBA00023136"/>
    </source>
</evidence>
<dbReference type="Proteomes" id="UP000194641">
    <property type="component" value="Unassembled WGS sequence"/>
</dbReference>
<keyword evidence="8" id="KW-1003">Cell membrane</keyword>
<comment type="catalytic activity">
    <reaction evidence="1 18">
        <text>a 1,2-diacyl-sn-glycero-3-phosphate + CTP + H(+) = a CDP-1,2-diacyl-sn-glycerol + diphosphate</text>
        <dbReference type="Rhea" id="RHEA:16229"/>
        <dbReference type="ChEBI" id="CHEBI:15378"/>
        <dbReference type="ChEBI" id="CHEBI:33019"/>
        <dbReference type="ChEBI" id="CHEBI:37563"/>
        <dbReference type="ChEBI" id="CHEBI:58332"/>
        <dbReference type="ChEBI" id="CHEBI:58608"/>
        <dbReference type="EC" id="2.7.7.41"/>
    </reaction>
</comment>
<evidence type="ECO:0000256" key="3">
    <source>
        <dbReference type="ARBA" id="ARBA00005119"/>
    </source>
</evidence>
<sequence length="277" mass="27920">MSASSTTAWRDLRVRLLSACVLIAVASVSIGMGGLLYKCLILGVMGGMAAEAAILFGLSVKSWRGALYVFWALGAGLAAATGRWDAFPAFCLTSLVFGAPLCAIMCVIVLSGNALLWLRIESAWPVLFVVCVVVASDSCAYLTGRLIGGPKLAPRISPGKTWSGSCGGLVGAVLFGCGIALAAGQGGVGTAAVWAAVLGVVAQAGDLAESGMKRALGVKDSGTLLPGHGGLLDRFDGLVAAAPVAAVVSLCVVSSAPFWTAGMHDVLVALVSRLPGN</sequence>
<keyword evidence="17" id="KW-1208">Phospholipid metabolism</keyword>
<keyword evidence="16" id="KW-0594">Phospholipid biosynthesis</keyword>
<evidence type="ECO:0000256" key="14">
    <source>
        <dbReference type="ARBA" id="ARBA00023098"/>
    </source>
</evidence>
<dbReference type="PANTHER" id="PTHR46382:SF1">
    <property type="entry name" value="PHOSPHATIDATE CYTIDYLYLTRANSFERASE"/>
    <property type="match status" value="1"/>
</dbReference>
<comment type="similarity">
    <text evidence="5 18">Belongs to the CDS family.</text>
</comment>
<feature type="transmembrane region" description="Helical" evidence="19">
    <location>
        <begin position="162"/>
        <end position="182"/>
    </location>
</feature>
<dbReference type="GO" id="GO:0004605">
    <property type="term" value="F:phosphatidate cytidylyltransferase activity"/>
    <property type="evidence" value="ECO:0007669"/>
    <property type="project" value="UniProtKB-EC"/>
</dbReference>
<name>A0A252AYL5_9PROT</name>
<keyword evidence="12 18" id="KW-0548">Nucleotidyltransferase</keyword>
<evidence type="ECO:0000313" key="20">
    <source>
        <dbReference type="EMBL" id="OUI96803.1"/>
    </source>
</evidence>
<evidence type="ECO:0000256" key="1">
    <source>
        <dbReference type="ARBA" id="ARBA00001698"/>
    </source>
</evidence>
<evidence type="ECO:0000256" key="9">
    <source>
        <dbReference type="ARBA" id="ARBA00022516"/>
    </source>
</evidence>
<evidence type="ECO:0000256" key="13">
    <source>
        <dbReference type="ARBA" id="ARBA00022989"/>
    </source>
</evidence>
<dbReference type="InterPro" id="IPR000374">
    <property type="entry name" value="PC_trans"/>
</dbReference>
<keyword evidence="14" id="KW-0443">Lipid metabolism</keyword>
<dbReference type="UniPathway" id="UPA00557">
    <property type="reaction ID" value="UER00614"/>
</dbReference>
<feature type="transmembrane region" description="Helical" evidence="19">
    <location>
        <begin position="122"/>
        <end position="142"/>
    </location>
</feature>
<evidence type="ECO:0000256" key="11">
    <source>
        <dbReference type="ARBA" id="ARBA00022692"/>
    </source>
</evidence>
<keyword evidence="15 19" id="KW-0472">Membrane</keyword>
<evidence type="ECO:0000256" key="18">
    <source>
        <dbReference type="RuleBase" id="RU003938"/>
    </source>
</evidence>
<proteinExistence type="inferred from homology"/>
<feature type="transmembrane region" description="Helical" evidence="19">
    <location>
        <begin position="238"/>
        <end position="259"/>
    </location>
</feature>
<evidence type="ECO:0000256" key="10">
    <source>
        <dbReference type="ARBA" id="ARBA00022679"/>
    </source>
</evidence>
<evidence type="ECO:0000256" key="4">
    <source>
        <dbReference type="ARBA" id="ARBA00005189"/>
    </source>
</evidence>
<dbReference type="PROSITE" id="PS01315">
    <property type="entry name" value="CDS"/>
    <property type="match status" value="1"/>
</dbReference>
<comment type="caution">
    <text evidence="20">The sequence shown here is derived from an EMBL/GenBank/DDBJ whole genome shotgun (WGS) entry which is preliminary data.</text>
</comment>
<keyword evidence="13 19" id="KW-1133">Transmembrane helix</keyword>
<feature type="transmembrane region" description="Helical" evidence="19">
    <location>
        <begin position="188"/>
        <end position="208"/>
    </location>
</feature>
<dbReference type="GO" id="GO:0016024">
    <property type="term" value="P:CDP-diacylglycerol biosynthetic process"/>
    <property type="evidence" value="ECO:0007669"/>
    <property type="project" value="UniProtKB-UniPathway"/>
</dbReference>
<comment type="pathway">
    <text evidence="3 18">Phospholipid metabolism; CDP-diacylglycerol biosynthesis; CDP-diacylglycerol from sn-glycerol 3-phosphate: step 3/3.</text>
</comment>